<dbReference type="GO" id="GO:0051213">
    <property type="term" value="F:dioxygenase activity"/>
    <property type="evidence" value="ECO:0007669"/>
    <property type="project" value="UniProtKB-KW"/>
</dbReference>
<dbReference type="GO" id="GO:0046872">
    <property type="term" value="F:metal ion binding"/>
    <property type="evidence" value="ECO:0007669"/>
    <property type="project" value="UniProtKB-KW"/>
</dbReference>
<accession>A0A1I2ZZ27</accession>
<dbReference type="InterPro" id="IPR051785">
    <property type="entry name" value="MMCE/EMCE_epimerase"/>
</dbReference>
<dbReference type="GO" id="GO:0046491">
    <property type="term" value="P:L-methylmalonyl-CoA metabolic process"/>
    <property type="evidence" value="ECO:0007669"/>
    <property type="project" value="TreeGrafter"/>
</dbReference>
<organism evidence="3 4">
    <name type="scientific">Halorubrum aquaticum</name>
    <dbReference type="NCBI Taxonomy" id="387340"/>
    <lineage>
        <taxon>Archaea</taxon>
        <taxon>Methanobacteriati</taxon>
        <taxon>Methanobacteriota</taxon>
        <taxon>Stenosarchaea group</taxon>
        <taxon>Halobacteria</taxon>
        <taxon>Halobacteriales</taxon>
        <taxon>Haloferacaceae</taxon>
        <taxon>Halorubrum</taxon>
    </lineage>
</organism>
<dbReference type="Pfam" id="PF00903">
    <property type="entry name" value="Glyoxalase"/>
    <property type="match status" value="1"/>
</dbReference>
<dbReference type="InterPro" id="IPR018146">
    <property type="entry name" value="Glyoxalase_1_CS"/>
</dbReference>
<keyword evidence="1" id="KW-0479">Metal-binding</keyword>
<keyword evidence="3" id="KW-0223">Dioxygenase</keyword>
<evidence type="ECO:0000256" key="1">
    <source>
        <dbReference type="ARBA" id="ARBA00022723"/>
    </source>
</evidence>
<dbReference type="AlphaFoldDB" id="A0A1I2ZZ27"/>
<dbReference type="GO" id="GO:0004493">
    <property type="term" value="F:methylmalonyl-CoA epimerase activity"/>
    <property type="evidence" value="ECO:0007669"/>
    <property type="project" value="TreeGrafter"/>
</dbReference>
<reference evidence="3 4" key="1">
    <citation type="submission" date="2016-10" db="EMBL/GenBank/DDBJ databases">
        <authorList>
            <person name="Varghese N."/>
            <person name="Submissions S."/>
        </authorList>
    </citation>
    <scope>NUCLEOTIDE SEQUENCE [LARGE SCALE GENOMIC DNA]</scope>
    <source>
        <strain evidence="3 4">CGMCC 1.6377</strain>
    </source>
</reference>
<feature type="domain" description="VOC" evidence="2">
    <location>
        <begin position="24"/>
        <end position="158"/>
    </location>
</feature>
<keyword evidence="3" id="KW-0560">Oxidoreductase</keyword>
<evidence type="ECO:0000259" key="2">
    <source>
        <dbReference type="PROSITE" id="PS51819"/>
    </source>
</evidence>
<dbReference type="SUPFAM" id="SSF54593">
    <property type="entry name" value="Glyoxalase/Bleomycin resistance protein/Dihydroxybiphenyl dioxygenase"/>
    <property type="match status" value="1"/>
</dbReference>
<dbReference type="InterPro" id="IPR037523">
    <property type="entry name" value="VOC_core"/>
</dbReference>
<dbReference type="InterPro" id="IPR004360">
    <property type="entry name" value="Glyas_Fos-R_dOase_dom"/>
</dbReference>
<keyword evidence="4" id="KW-1185">Reference proteome</keyword>
<evidence type="ECO:0000313" key="3">
    <source>
        <dbReference type="EMBL" id="SFH42321.1"/>
    </source>
</evidence>
<proteinExistence type="predicted"/>
<dbReference type="InterPro" id="IPR029068">
    <property type="entry name" value="Glyas_Bleomycin-R_OHBP_Dase"/>
</dbReference>
<dbReference type="Gene3D" id="3.10.180.10">
    <property type="entry name" value="2,3-Dihydroxybiphenyl 1,2-Dioxygenase, domain 1"/>
    <property type="match status" value="1"/>
</dbReference>
<dbReference type="GO" id="GO:0004462">
    <property type="term" value="F:lactoylglutathione lyase activity"/>
    <property type="evidence" value="ECO:0007669"/>
    <property type="project" value="InterPro"/>
</dbReference>
<dbReference type="PROSITE" id="PS00934">
    <property type="entry name" value="GLYOXALASE_I_1"/>
    <property type="match status" value="1"/>
</dbReference>
<dbReference type="PROSITE" id="PS51819">
    <property type="entry name" value="VOC"/>
    <property type="match status" value="1"/>
</dbReference>
<name>A0A1I2ZZ27_9EURY</name>
<evidence type="ECO:0000313" key="4">
    <source>
        <dbReference type="Proteomes" id="UP000323537"/>
    </source>
</evidence>
<protein>
    <submittedName>
        <fullName evidence="3">Catechol 2,3-dioxygenase</fullName>
    </submittedName>
</protein>
<sequence length="158" mass="16566">MSHLVRVDTVFSTVADAPSVSDPTAHHVGITVSDLDRAVDFYAEVFGLDVVAEFSVGGEAFADAVDAAGASASFAHLAADGIRLELVEYDPEGEPMPERSLDRPGATHLGLGVDDVAAFHDGLADDVETLSEPRTTESGTTILFVRDPDGNLIEVLDA</sequence>
<dbReference type="Proteomes" id="UP000323537">
    <property type="component" value="Unassembled WGS sequence"/>
</dbReference>
<gene>
    <name evidence="3" type="ORF">SAMN04488066_103225</name>
</gene>
<dbReference type="PANTHER" id="PTHR43048:SF3">
    <property type="entry name" value="METHYLMALONYL-COA EPIMERASE, MITOCHONDRIAL"/>
    <property type="match status" value="1"/>
</dbReference>
<dbReference type="PANTHER" id="PTHR43048">
    <property type="entry name" value="METHYLMALONYL-COA EPIMERASE"/>
    <property type="match status" value="1"/>
</dbReference>
<dbReference type="EMBL" id="FOPZ01000003">
    <property type="protein sequence ID" value="SFH42321.1"/>
    <property type="molecule type" value="Genomic_DNA"/>
</dbReference>